<keyword evidence="1 2" id="KW-0732">Signal</keyword>
<feature type="signal peptide" evidence="2">
    <location>
        <begin position="1"/>
        <end position="19"/>
    </location>
</feature>
<evidence type="ECO:0000256" key="1">
    <source>
        <dbReference type="ARBA" id="ARBA00022729"/>
    </source>
</evidence>
<gene>
    <name evidence="4" type="ORF">FHR82_006781</name>
</gene>
<name>A0A7W7QBS6_9PSEU</name>
<dbReference type="InterPro" id="IPR011055">
    <property type="entry name" value="Dup_hybrid_motif"/>
</dbReference>
<evidence type="ECO:0000259" key="3">
    <source>
        <dbReference type="Pfam" id="PF01551"/>
    </source>
</evidence>
<keyword evidence="4" id="KW-0378">Hydrolase</keyword>
<feature type="chain" id="PRO_5038822302" evidence="2">
    <location>
        <begin position="20"/>
        <end position="187"/>
    </location>
</feature>
<dbReference type="Proteomes" id="UP000520767">
    <property type="component" value="Unassembled WGS sequence"/>
</dbReference>
<dbReference type="SUPFAM" id="SSF51261">
    <property type="entry name" value="Duplicated hybrid motif"/>
    <property type="match status" value="1"/>
</dbReference>
<comment type="caution">
    <text evidence="4">The sequence shown here is derived from an EMBL/GenBank/DDBJ whole genome shotgun (WGS) entry which is preliminary data.</text>
</comment>
<dbReference type="InterPro" id="IPR016047">
    <property type="entry name" value="M23ase_b-sheet_dom"/>
</dbReference>
<accession>A0A7W7QBS6</accession>
<reference evidence="4 5" key="1">
    <citation type="submission" date="2020-08" db="EMBL/GenBank/DDBJ databases">
        <title>Genomic Encyclopedia of Type Strains, Phase III (KMG-III): the genomes of soil and plant-associated and newly described type strains.</title>
        <authorList>
            <person name="Whitman W."/>
        </authorList>
    </citation>
    <scope>NUCLEOTIDE SEQUENCE [LARGE SCALE GENOMIC DNA]</scope>
    <source>
        <strain evidence="4 5">CECT 8960</strain>
    </source>
</reference>
<protein>
    <submittedName>
        <fullName evidence="4">Murein DD-endopeptidase MepM/ murein hydrolase activator NlpD</fullName>
    </submittedName>
</protein>
<evidence type="ECO:0000313" key="5">
    <source>
        <dbReference type="Proteomes" id="UP000520767"/>
    </source>
</evidence>
<dbReference type="PANTHER" id="PTHR21666:SF289">
    <property type="entry name" value="L-ALA--D-GLU ENDOPEPTIDASE"/>
    <property type="match status" value="1"/>
</dbReference>
<evidence type="ECO:0000256" key="2">
    <source>
        <dbReference type="SAM" id="SignalP"/>
    </source>
</evidence>
<dbReference type="Pfam" id="PF01551">
    <property type="entry name" value="Peptidase_M23"/>
    <property type="match status" value="1"/>
</dbReference>
<feature type="domain" description="M23ase beta-sheet core" evidence="3">
    <location>
        <begin position="60"/>
        <end position="153"/>
    </location>
</feature>
<evidence type="ECO:0000313" key="4">
    <source>
        <dbReference type="EMBL" id="MBB4910523.1"/>
    </source>
</evidence>
<dbReference type="Gene3D" id="2.70.70.10">
    <property type="entry name" value="Glucose Permease (Domain IIA)"/>
    <property type="match status" value="1"/>
</dbReference>
<proteinExistence type="predicted"/>
<dbReference type="CDD" id="cd12797">
    <property type="entry name" value="M23_peptidase"/>
    <property type="match status" value="1"/>
</dbReference>
<organism evidence="4 5">
    <name type="scientific">Actinophytocola algeriensis</name>
    <dbReference type="NCBI Taxonomy" id="1768010"/>
    <lineage>
        <taxon>Bacteria</taxon>
        <taxon>Bacillati</taxon>
        <taxon>Actinomycetota</taxon>
        <taxon>Actinomycetes</taxon>
        <taxon>Pseudonocardiales</taxon>
        <taxon>Pseudonocardiaceae</taxon>
    </lineage>
</organism>
<dbReference type="RefSeq" id="WP_221464555.1">
    <property type="nucleotide sequence ID" value="NZ_JACHJQ010000007.1"/>
</dbReference>
<dbReference type="AlphaFoldDB" id="A0A7W7QBS6"/>
<keyword evidence="5" id="KW-1185">Reference proteome</keyword>
<dbReference type="EMBL" id="JACHJQ010000007">
    <property type="protein sequence ID" value="MBB4910523.1"/>
    <property type="molecule type" value="Genomic_DNA"/>
</dbReference>
<dbReference type="InterPro" id="IPR050570">
    <property type="entry name" value="Cell_wall_metabolism_enzyme"/>
</dbReference>
<sequence>MPAFLLLLTLLTSTLVVPAAASAPARAPSADPRPRFGWPLAAPHPVVRPYQAPTTPYGPGHRGVDLGGPAGAPVTAAGDGVVVYAADLALRGVVSIDHGDGLRTTYEPVTPAVTVGRHVTLGTVIGHLAPGHLGCTAACLHWGARRGEEYLDPLGLLTTGRVRLLPWDGSAVSPTFAGSFGDPAGAG</sequence>
<dbReference type="PANTHER" id="PTHR21666">
    <property type="entry name" value="PEPTIDASE-RELATED"/>
    <property type="match status" value="1"/>
</dbReference>
<dbReference type="GO" id="GO:0004222">
    <property type="term" value="F:metalloendopeptidase activity"/>
    <property type="evidence" value="ECO:0007669"/>
    <property type="project" value="TreeGrafter"/>
</dbReference>